<evidence type="ECO:0000313" key="1">
    <source>
        <dbReference type="EMBL" id="RDF10980.1"/>
    </source>
</evidence>
<reference evidence="1 2" key="1">
    <citation type="submission" date="2018-05" db="EMBL/GenBank/DDBJ databases">
        <title>Draft Genome Sequences for a Diverse set of 7 Haemophilus Species.</title>
        <authorList>
            <person name="Nichols M."/>
            <person name="Topaz N."/>
            <person name="Wang X."/>
            <person name="Wang X."/>
            <person name="Boxrud D."/>
        </authorList>
    </citation>
    <scope>NUCLEOTIDE SEQUENCE [LARGE SCALE GENOMIC DNA]</scope>
    <source>
        <strain evidence="1 2">C2015005473</strain>
    </source>
</reference>
<keyword evidence="2" id="KW-1185">Reference proteome</keyword>
<comment type="caution">
    <text evidence="1">The sequence shown here is derived from an EMBL/GenBank/DDBJ whole genome shotgun (WGS) entry which is preliminary data.</text>
</comment>
<sequence>MISIIHSQSKLSENDSLEKLKKLVYSEFTTKTISDNRSRYTSGIFLPEFYHFKKWGTFIGVFHSLKLVTRATRRNKALSTNNAGWLMAVVDPLLHLLKLHSKSVLQVLFTKTIRGISMLYTFFYTATRLKITIYAQTLAQAYARKPAGNAVLVIRQKGGCYA</sequence>
<organism evidence="1 2">
    <name type="scientific">Haemophilus sputorum</name>
    <dbReference type="NCBI Taxonomy" id="1078480"/>
    <lineage>
        <taxon>Bacteria</taxon>
        <taxon>Pseudomonadati</taxon>
        <taxon>Pseudomonadota</taxon>
        <taxon>Gammaproteobacteria</taxon>
        <taxon>Pasteurellales</taxon>
        <taxon>Pasteurellaceae</taxon>
        <taxon>Haemophilus</taxon>
    </lineage>
</organism>
<name>A0ABX9HRV2_9PAST</name>
<dbReference type="RefSeq" id="WP_111389791.1">
    <property type="nucleotide sequence ID" value="NZ_QEQG01000006.1"/>
</dbReference>
<accession>A0ABX9HRV2</accession>
<protein>
    <submittedName>
        <fullName evidence="1">Uncharacterized protein</fullName>
    </submittedName>
</protein>
<evidence type="ECO:0000313" key="2">
    <source>
        <dbReference type="Proteomes" id="UP000253950"/>
    </source>
</evidence>
<proteinExistence type="predicted"/>
<gene>
    <name evidence="1" type="ORF">DPV84_06485</name>
</gene>
<dbReference type="Proteomes" id="UP000253950">
    <property type="component" value="Unassembled WGS sequence"/>
</dbReference>
<dbReference type="EMBL" id="QEQG01000006">
    <property type="protein sequence ID" value="RDF10980.1"/>
    <property type="molecule type" value="Genomic_DNA"/>
</dbReference>